<dbReference type="EMBL" id="BMLK01000025">
    <property type="protein sequence ID" value="GGN59233.1"/>
    <property type="molecule type" value="Genomic_DNA"/>
</dbReference>
<protein>
    <recommendedName>
        <fullName evidence="3">DUF4168 domain-containing protein</fullName>
    </recommendedName>
</protein>
<dbReference type="InterPro" id="IPR023814">
    <property type="entry name" value="His-Xaa-Ser_sys"/>
</dbReference>
<gene>
    <name evidence="1" type="ORF">GCM10011349_39570</name>
</gene>
<accession>A0ABQ2JZM2</accession>
<organism evidence="1 2">
    <name type="scientific">Novosphingobium indicum</name>
    <dbReference type="NCBI Taxonomy" id="462949"/>
    <lineage>
        <taxon>Bacteria</taxon>
        <taxon>Pseudomonadati</taxon>
        <taxon>Pseudomonadota</taxon>
        <taxon>Alphaproteobacteria</taxon>
        <taxon>Sphingomonadales</taxon>
        <taxon>Sphingomonadaceae</taxon>
        <taxon>Novosphingobium</taxon>
    </lineage>
</organism>
<proteinExistence type="predicted"/>
<evidence type="ECO:0008006" key="3">
    <source>
        <dbReference type="Google" id="ProtNLM"/>
    </source>
</evidence>
<sequence>MPSRFAHSRIVTHLLALSVGVAMAWTAMPLWREAVMHFNQERYGILVEQCDMAMQDHFAARQEAEMHPAPQAKAMVSAGELGLVTCQDYDIYQKRLMQWGLRESELAQMRLIAIEARASDLDDVVKIHEIQF</sequence>
<evidence type="ECO:0000313" key="2">
    <source>
        <dbReference type="Proteomes" id="UP000605099"/>
    </source>
</evidence>
<dbReference type="Proteomes" id="UP000605099">
    <property type="component" value="Unassembled WGS sequence"/>
</dbReference>
<name>A0ABQ2JZM2_9SPHN</name>
<comment type="caution">
    <text evidence="1">The sequence shown here is derived from an EMBL/GenBank/DDBJ whole genome shotgun (WGS) entry which is preliminary data.</text>
</comment>
<keyword evidence="2" id="KW-1185">Reference proteome</keyword>
<evidence type="ECO:0000313" key="1">
    <source>
        <dbReference type="EMBL" id="GGN59233.1"/>
    </source>
</evidence>
<reference evidence="2" key="1">
    <citation type="journal article" date="2019" name="Int. J. Syst. Evol. Microbiol.">
        <title>The Global Catalogue of Microorganisms (GCM) 10K type strain sequencing project: providing services to taxonomists for standard genome sequencing and annotation.</title>
        <authorList>
            <consortium name="The Broad Institute Genomics Platform"/>
            <consortium name="The Broad Institute Genome Sequencing Center for Infectious Disease"/>
            <person name="Wu L."/>
            <person name="Ma J."/>
        </authorList>
    </citation>
    <scope>NUCLEOTIDE SEQUENCE [LARGE SCALE GENOMIC DNA]</scope>
    <source>
        <strain evidence="2">CGMCC 1.6784</strain>
    </source>
</reference>
<dbReference type="NCBIfam" id="TIGR03982">
    <property type="entry name" value="TIGR03982 family His-Xaa-Ser system protein"/>
    <property type="match status" value="1"/>
</dbReference>